<keyword evidence="1" id="KW-0732">Signal</keyword>
<evidence type="ECO:0000256" key="1">
    <source>
        <dbReference type="SAM" id="SignalP"/>
    </source>
</evidence>
<feature type="signal peptide" evidence="1">
    <location>
        <begin position="1"/>
        <end position="16"/>
    </location>
</feature>
<dbReference type="EMBL" id="HBUF01005378">
    <property type="protein sequence ID" value="CAG6606868.1"/>
    <property type="molecule type" value="Transcribed_RNA"/>
</dbReference>
<accession>A0A8D8LD07</accession>
<dbReference type="AlphaFoldDB" id="A0A8D8LD07"/>
<name>A0A8D8LD07_9HEMI</name>
<organism evidence="2">
    <name type="scientific">Cacopsylla melanoneura</name>
    <dbReference type="NCBI Taxonomy" id="428564"/>
    <lineage>
        <taxon>Eukaryota</taxon>
        <taxon>Metazoa</taxon>
        <taxon>Ecdysozoa</taxon>
        <taxon>Arthropoda</taxon>
        <taxon>Hexapoda</taxon>
        <taxon>Insecta</taxon>
        <taxon>Pterygota</taxon>
        <taxon>Neoptera</taxon>
        <taxon>Paraneoptera</taxon>
        <taxon>Hemiptera</taxon>
        <taxon>Sternorrhyncha</taxon>
        <taxon>Psylloidea</taxon>
        <taxon>Psyllidae</taxon>
        <taxon>Psyllinae</taxon>
        <taxon>Cacopsylla</taxon>
    </lineage>
</organism>
<sequence>MKFVIAFVATLACAAASYAPSYPAPVYPYAGAYAAAYAPAADTKVLPSGFLVDTPEVAADSSSQRRKSANLVCGSFKVVLRNRAQETKGSSLPIGTVILK</sequence>
<dbReference type="EMBL" id="HBUF01005377">
    <property type="protein sequence ID" value="CAG6606867.1"/>
    <property type="molecule type" value="Transcribed_RNA"/>
</dbReference>
<evidence type="ECO:0000313" key="2">
    <source>
        <dbReference type="EMBL" id="CAG6606866.1"/>
    </source>
</evidence>
<dbReference type="EMBL" id="HBUF01005376">
    <property type="protein sequence ID" value="CAG6606866.1"/>
    <property type="molecule type" value="Transcribed_RNA"/>
</dbReference>
<reference evidence="2" key="1">
    <citation type="submission" date="2021-05" db="EMBL/GenBank/DDBJ databases">
        <authorList>
            <person name="Alioto T."/>
            <person name="Alioto T."/>
            <person name="Gomez Garrido J."/>
        </authorList>
    </citation>
    <scope>NUCLEOTIDE SEQUENCE</scope>
</reference>
<proteinExistence type="predicted"/>
<protein>
    <submittedName>
        <fullName evidence="2">Uncharacterized protein</fullName>
    </submittedName>
</protein>
<feature type="chain" id="PRO_5036261354" evidence="1">
    <location>
        <begin position="17"/>
        <end position="100"/>
    </location>
</feature>